<keyword evidence="1" id="KW-0472">Membrane</keyword>
<organism evidence="2 3">
    <name type="scientific">Cellulomonas dongxiuzhuiae</name>
    <dbReference type="NCBI Taxonomy" id="2819979"/>
    <lineage>
        <taxon>Bacteria</taxon>
        <taxon>Bacillati</taxon>
        <taxon>Actinomycetota</taxon>
        <taxon>Actinomycetes</taxon>
        <taxon>Micrococcales</taxon>
        <taxon>Cellulomonadaceae</taxon>
        <taxon>Cellulomonas</taxon>
    </lineage>
</organism>
<evidence type="ECO:0000313" key="3">
    <source>
        <dbReference type="Proteomes" id="UP000679335"/>
    </source>
</evidence>
<feature type="transmembrane region" description="Helical" evidence="1">
    <location>
        <begin position="75"/>
        <end position="98"/>
    </location>
</feature>
<evidence type="ECO:0000313" key="2">
    <source>
        <dbReference type="EMBL" id="QWC17034.1"/>
    </source>
</evidence>
<keyword evidence="1" id="KW-1133">Transmembrane helix</keyword>
<protein>
    <submittedName>
        <fullName evidence="2">Uncharacterized protein</fullName>
    </submittedName>
</protein>
<sequence>MTRLWTFPAVAGVAAAVLTVWLVRAVGILVAQGPSASVVTVPSLGLLYTAGPAVLCAVPIVVLARALRAWLGRSAGVSTVVGLAGGALVGVVQTWVLLSSWPWDLSSGLLVEMVGLPALGGVVGGLVAGLVARRRDARDAGDPPGRTRVR</sequence>
<dbReference type="EMBL" id="CP076023">
    <property type="protein sequence ID" value="QWC17034.1"/>
    <property type="molecule type" value="Genomic_DNA"/>
</dbReference>
<keyword evidence="3" id="KW-1185">Reference proteome</keyword>
<accession>A0ABX8GLP3</accession>
<keyword evidence="1" id="KW-0812">Transmembrane</keyword>
<gene>
    <name evidence="2" type="ORF">KKR89_05305</name>
</gene>
<feature type="transmembrane region" description="Helical" evidence="1">
    <location>
        <begin position="110"/>
        <end position="132"/>
    </location>
</feature>
<feature type="transmembrane region" description="Helical" evidence="1">
    <location>
        <begin position="41"/>
        <end position="63"/>
    </location>
</feature>
<evidence type="ECO:0000256" key="1">
    <source>
        <dbReference type="SAM" id="Phobius"/>
    </source>
</evidence>
<dbReference type="RefSeq" id="WP_214765706.1">
    <property type="nucleotide sequence ID" value="NZ_CP076023.1"/>
</dbReference>
<proteinExistence type="predicted"/>
<name>A0ABX8GLP3_9CELL</name>
<reference evidence="2 3" key="1">
    <citation type="submission" date="2021-05" db="EMBL/GenBank/DDBJ databases">
        <title>Novel species in genus Cellulomonas.</title>
        <authorList>
            <person name="Zhang G."/>
        </authorList>
    </citation>
    <scope>NUCLEOTIDE SEQUENCE [LARGE SCALE GENOMIC DNA]</scope>
    <source>
        <strain evidence="3">zg-ZUI157</strain>
    </source>
</reference>
<dbReference type="Proteomes" id="UP000679335">
    <property type="component" value="Chromosome"/>
</dbReference>